<evidence type="ECO:0008006" key="10">
    <source>
        <dbReference type="Google" id="ProtNLM"/>
    </source>
</evidence>
<evidence type="ECO:0000256" key="6">
    <source>
        <dbReference type="ARBA" id="ARBA00023136"/>
    </source>
</evidence>
<feature type="transmembrane region" description="Helical" evidence="7">
    <location>
        <begin position="330"/>
        <end position="353"/>
    </location>
</feature>
<evidence type="ECO:0000256" key="3">
    <source>
        <dbReference type="ARBA" id="ARBA00022475"/>
    </source>
</evidence>
<dbReference type="RefSeq" id="WP_133970667.1">
    <property type="nucleotide sequence ID" value="NZ_OPYN01000075.1"/>
</dbReference>
<dbReference type="Pfam" id="PF13440">
    <property type="entry name" value="Polysacc_synt_3"/>
    <property type="match status" value="1"/>
</dbReference>
<feature type="transmembrane region" description="Helical" evidence="7">
    <location>
        <begin position="110"/>
        <end position="135"/>
    </location>
</feature>
<dbReference type="Proteomes" id="UP000294335">
    <property type="component" value="Unassembled WGS sequence"/>
</dbReference>
<evidence type="ECO:0000313" key="8">
    <source>
        <dbReference type="EMBL" id="SPO60180.1"/>
    </source>
</evidence>
<feature type="transmembrane region" description="Helical" evidence="7">
    <location>
        <begin position="12"/>
        <end position="30"/>
    </location>
</feature>
<feature type="transmembrane region" description="Helical" evidence="7">
    <location>
        <begin position="42"/>
        <end position="63"/>
    </location>
</feature>
<dbReference type="AlphaFoldDB" id="A0AAQ1P7W8"/>
<feature type="transmembrane region" description="Helical" evidence="7">
    <location>
        <begin position="171"/>
        <end position="189"/>
    </location>
</feature>
<dbReference type="InterPro" id="IPR050833">
    <property type="entry name" value="Poly_Biosynth_Transport"/>
</dbReference>
<evidence type="ECO:0000256" key="4">
    <source>
        <dbReference type="ARBA" id="ARBA00022692"/>
    </source>
</evidence>
<keyword evidence="5 7" id="KW-1133">Transmembrane helix</keyword>
<feature type="transmembrane region" description="Helical" evidence="7">
    <location>
        <begin position="147"/>
        <end position="165"/>
    </location>
</feature>
<dbReference type="GO" id="GO:0005886">
    <property type="term" value="C:plasma membrane"/>
    <property type="evidence" value="ECO:0007669"/>
    <property type="project" value="UniProtKB-SubCell"/>
</dbReference>
<dbReference type="PANTHER" id="PTHR30250">
    <property type="entry name" value="PST FAMILY PREDICTED COLANIC ACID TRANSPORTER"/>
    <property type="match status" value="1"/>
</dbReference>
<feature type="transmembrane region" description="Helical" evidence="7">
    <location>
        <begin position="360"/>
        <end position="377"/>
    </location>
</feature>
<keyword evidence="9" id="KW-1185">Reference proteome</keyword>
<keyword evidence="6 7" id="KW-0472">Membrane</keyword>
<feature type="transmembrane region" description="Helical" evidence="7">
    <location>
        <begin position="75"/>
        <end position="98"/>
    </location>
</feature>
<comment type="caution">
    <text evidence="8">The sequence shown here is derived from an EMBL/GenBank/DDBJ whole genome shotgun (WGS) entry which is preliminary data.</text>
</comment>
<keyword evidence="3" id="KW-1003">Cell membrane</keyword>
<accession>A0AAQ1P7W8</accession>
<comment type="similarity">
    <text evidence="2">Belongs to the polysaccharide synthase family.</text>
</comment>
<keyword evidence="4 7" id="KW-0812">Transmembrane</keyword>
<proteinExistence type="inferred from homology"/>
<evidence type="ECO:0000256" key="5">
    <source>
        <dbReference type="ARBA" id="ARBA00022989"/>
    </source>
</evidence>
<comment type="subcellular location">
    <subcellularLocation>
        <location evidence="1">Cell membrane</location>
        <topology evidence="1">Multi-pass membrane protein</topology>
    </subcellularLocation>
</comment>
<evidence type="ECO:0000256" key="7">
    <source>
        <dbReference type="SAM" id="Phobius"/>
    </source>
</evidence>
<protein>
    <recommendedName>
        <fullName evidence="10">Membrane protein involved in the export of O-antigen and teichoic acid</fullName>
    </recommendedName>
</protein>
<sequence length="411" mass="45344">MSVSFFSRITRVLVGTIGAQLITMGVMLLLVRLYTPIDLGEFSVWLSFATIAAVAVTGRYEMAIFNCEDQASIQALLKLIFVVTISSSVLIVGAALLWNRLVQDLPAVISLFWLSLVVVIWGIGMNKVVLSLLTYQQAFNKLGVSRVSLAACIAVAQVSAAFFSTDVSGLIHGQVLGVIAATGLSLLWINNAWLKGCLSSSWQSARDLASQHRNFPKFSLPADLLNTAASQLPVIFIASRFGSEAAGWFALTLKMMGAPISLLAASVLDVFKEQAARDYRSDGNCQRVFLKTFYLLVALAIVPFIAFAFLGEWVFGLVFGHEWVESGRYAVLLIPLFFMRFVVSPLSYTIYIAQRQKLDLLWQIVLLLLTCACFLLPRKIDTALWAYSVGYALMYIIYFWISYRASKGGSQ</sequence>
<evidence type="ECO:0000256" key="2">
    <source>
        <dbReference type="ARBA" id="ARBA00007430"/>
    </source>
</evidence>
<evidence type="ECO:0000256" key="1">
    <source>
        <dbReference type="ARBA" id="ARBA00004651"/>
    </source>
</evidence>
<dbReference type="EMBL" id="OPYN01000075">
    <property type="protein sequence ID" value="SPO60180.1"/>
    <property type="molecule type" value="Genomic_DNA"/>
</dbReference>
<organism evidence="8 9">
    <name type="scientific">Pseudomonas inefficax</name>
    <dbReference type="NCBI Taxonomy" id="2078786"/>
    <lineage>
        <taxon>Bacteria</taxon>
        <taxon>Pseudomonadati</taxon>
        <taxon>Pseudomonadota</taxon>
        <taxon>Gammaproteobacteria</taxon>
        <taxon>Pseudomonadales</taxon>
        <taxon>Pseudomonadaceae</taxon>
        <taxon>Pseudomonas</taxon>
    </lineage>
</organism>
<evidence type="ECO:0000313" key="9">
    <source>
        <dbReference type="Proteomes" id="UP000294335"/>
    </source>
</evidence>
<feature type="transmembrane region" description="Helical" evidence="7">
    <location>
        <begin position="292"/>
        <end position="310"/>
    </location>
</feature>
<gene>
    <name evidence="8" type="ORF">JV551A3_V1_750012</name>
</gene>
<feature type="transmembrane region" description="Helical" evidence="7">
    <location>
        <begin position="383"/>
        <end position="401"/>
    </location>
</feature>
<reference evidence="8 9" key="1">
    <citation type="submission" date="2018-02" db="EMBL/GenBank/DDBJ databases">
        <authorList>
            <person name="Dubost A."/>
        </authorList>
    </citation>
    <scope>NUCLEOTIDE SEQUENCE [LARGE SCALE GENOMIC DNA]</scope>
    <source>
        <strain evidence="9">JV551A3</strain>
    </source>
</reference>
<name>A0AAQ1P7W8_9PSED</name>
<dbReference type="PANTHER" id="PTHR30250:SF10">
    <property type="entry name" value="LIPOPOLYSACCHARIDE BIOSYNTHESIS PROTEIN WZXC"/>
    <property type="match status" value="1"/>
</dbReference>